<protein>
    <submittedName>
        <fullName evidence="2">Multidrug transporter MdtC</fullName>
    </submittedName>
</protein>
<dbReference type="InterPro" id="IPR001036">
    <property type="entry name" value="Acrflvin-R"/>
</dbReference>
<reference evidence="2 3" key="1">
    <citation type="submission" date="2018-06" db="EMBL/GenBank/DDBJ databases">
        <authorList>
            <consortium name="Pathogen Informatics"/>
            <person name="Doyle S."/>
        </authorList>
    </citation>
    <scope>NUCLEOTIDE SEQUENCE [LARGE SCALE GENOMIC DNA]</scope>
    <source>
        <strain evidence="2 3">NCTC12157</strain>
    </source>
</reference>
<dbReference type="GO" id="GO:0016020">
    <property type="term" value="C:membrane"/>
    <property type="evidence" value="ECO:0007669"/>
    <property type="project" value="InterPro"/>
</dbReference>
<dbReference type="Gene3D" id="1.20.1640.10">
    <property type="entry name" value="Multidrug efflux transporter AcrB transmembrane domain"/>
    <property type="match status" value="1"/>
</dbReference>
<dbReference type="PRINTS" id="PR00702">
    <property type="entry name" value="ACRIFLAVINRP"/>
</dbReference>
<dbReference type="Gene3D" id="3.30.70.1430">
    <property type="entry name" value="Multidrug efflux transporter AcrB pore domain"/>
    <property type="match status" value="1"/>
</dbReference>
<proteinExistence type="predicted"/>
<feature type="transmembrane region" description="Helical" evidence="1">
    <location>
        <begin position="12"/>
        <end position="32"/>
    </location>
</feature>
<name>A0A377N8L5_9GAMM</name>
<dbReference type="AlphaFoldDB" id="A0A377N8L5"/>
<gene>
    <name evidence="2" type="primary">mdtC_4</name>
    <name evidence="2" type="ORF">NCTC12157_00806</name>
</gene>
<dbReference type="Pfam" id="PF00873">
    <property type="entry name" value="ACR_tran"/>
    <property type="match status" value="1"/>
</dbReference>
<keyword evidence="1" id="KW-0472">Membrane</keyword>
<sequence length="62" mass="6833">MNISRFFIFRPVTTLLLTSAVLLLGLLGYRLLPVAPLPQLDLPVILVSASLPGPALKPWRPR</sequence>
<evidence type="ECO:0000313" key="2">
    <source>
        <dbReference type="EMBL" id="STQ43134.1"/>
    </source>
</evidence>
<accession>A0A377N8L5</accession>
<dbReference type="GO" id="GO:0022857">
    <property type="term" value="F:transmembrane transporter activity"/>
    <property type="evidence" value="ECO:0007669"/>
    <property type="project" value="InterPro"/>
</dbReference>
<organism evidence="2 3">
    <name type="scientific">Ewingella americana</name>
    <dbReference type="NCBI Taxonomy" id="41202"/>
    <lineage>
        <taxon>Bacteria</taxon>
        <taxon>Pseudomonadati</taxon>
        <taxon>Pseudomonadota</taxon>
        <taxon>Gammaproteobacteria</taxon>
        <taxon>Enterobacterales</taxon>
        <taxon>Yersiniaceae</taxon>
        <taxon>Ewingella</taxon>
    </lineage>
</organism>
<keyword evidence="1" id="KW-0812">Transmembrane</keyword>
<evidence type="ECO:0000313" key="3">
    <source>
        <dbReference type="Proteomes" id="UP000254304"/>
    </source>
</evidence>
<keyword evidence="1" id="KW-1133">Transmembrane helix</keyword>
<evidence type="ECO:0000256" key="1">
    <source>
        <dbReference type="SAM" id="Phobius"/>
    </source>
</evidence>
<dbReference type="EMBL" id="UGGO01000001">
    <property type="protein sequence ID" value="STQ43134.1"/>
    <property type="molecule type" value="Genomic_DNA"/>
</dbReference>
<dbReference type="Proteomes" id="UP000254304">
    <property type="component" value="Unassembled WGS sequence"/>
</dbReference>